<name>A0A517NRA6_9BACT</name>
<sequence length="47" mass="5351">MQADRKIGNDGNDGGMVQVKFDDETLRNARSTRCQGTKEREEKYGMN</sequence>
<protein>
    <submittedName>
        <fullName evidence="2">Uncharacterized protein</fullName>
    </submittedName>
</protein>
<feature type="region of interest" description="Disordered" evidence="1">
    <location>
        <begin position="28"/>
        <end position="47"/>
    </location>
</feature>
<evidence type="ECO:0000313" key="2">
    <source>
        <dbReference type="EMBL" id="QDT09649.1"/>
    </source>
</evidence>
<accession>A0A517NRA6</accession>
<dbReference type="Proteomes" id="UP000319817">
    <property type="component" value="Chromosome"/>
</dbReference>
<keyword evidence="3" id="KW-1185">Reference proteome</keyword>
<dbReference type="EMBL" id="CP036526">
    <property type="protein sequence ID" value="QDT09649.1"/>
    <property type="molecule type" value="Genomic_DNA"/>
</dbReference>
<dbReference type="AlphaFoldDB" id="A0A517NRA6"/>
<evidence type="ECO:0000256" key="1">
    <source>
        <dbReference type="SAM" id="MobiDB-lite"/>
    </source>
</evidence>
<organism evidence="2 3">
    <name type="scientific">Stieleria marina</name>
    <dbReference type="NCBI Taxonomy" id="1930275"/>
    <lineage>
        <taxon>Bacteria</taxon>
        <taxon>Pseudomonadati</taxon>
        <taxon>Planctomycetota</taxon>
        <taxon>Planctomycetia</taxon>
        <taxon>Pirellulales</taxon>
        <taxon>Pirellulaceae</taxon>
        <taxon>Stieleria</taxon>
    </lineage>
</organism>
<evidence type="ECO:0000313" key="3">
    <source>
        <dbReference type="Proteomes" id="UP000319817"/>
    </source>
</evidence>
<reference evidence="2 3" key="1">
    <citation type="submission" date="2019-02" db="EMBL/GenBank/DDBJ databases">
        <title>Deep-cultivation of Planctomycetes and their phenomic and genomic characterization uncovers novel biology.</title>
        <authorList>
            <person name="Wiegand S."/>
            <person name="Jogler M."/>
            <person name="Boedeker C."/>
            <person name="Pinto D."/>
            <person name="Vollmers J."/>
            <person name="Rivas-Marin E."/>
            <person name="Kohn T."/>
            <person name="Peeters S.H."/>
            <person name="Heuer A."/>
            <person name="Rast P."/>
            <person name="Oberbeckmann S."/>
            <person name="Bunk B."/>
            <person name="Jeske O."/>
            <person name="Meyerdierks A."/>
            <person name="Storesund J.E."/>
            <person name="Kallscheuer N."/>
            <person name="Luecker S."/>
            <person name="Lage O.M."/>
            <person name="Pohl T."/>
            <person name="Merkel B.J."/>
            <person name="Hornburger P."/>
            <person name="Mueller R.-W."/>
            <person name="Bruemmer F."/>
            <person name="Labrenz M."/>
            <person name="Spormann A.M."/>
            <person name="Op den Camp H."/>
            <person name="Overmann J."/>
            <person name="Amann R."/>
            <person name="Jetten M.S.M."/>
            <person name="Mascher T."/>
            <person name="Medema M.H."/>
            <person name="Devos D.P."/>
            <person name="Kaster A.-K."/>
            <person name="Ovreas L."/>
            <person name="Rohde M."/>
            <person name="Galperin M.Y."/>
            <person name="Jogler C."/>
        </authorList>
    </citation>
    <scope>NUCLEOTIDE SEQUENCE [LARGE SCALE GENOMIC DNA]</scope>
    <source>
        <strain evidence="2 3">K23_9</strain>
    </source>
</reference>
<gene>
    <name evidence="2" type="ORF">K239x_15970</name>
</gene>
<dbReference type="RefSeq" id="WP_419189793.1">
    <property type="nucleotide sequence ID" value="NZ_CP036526.1"/>
</dbReference>
<proteinExistence type="predicted"/>
<feature type="compositionally biased region" description="Basic and acidic residues" evidence="1">
    <location>
        <begin position="36"/>
        <end position="47"/>
    </location>
</feature>